<dbReference type="GO" id="GO:0020037">
    <property type="term" value="F:heme binding"/>
    <property type="evidence" value="ECO:0007669"/>
    <property type="project" value="InterPro"/>
</dbReference>
<feature type="region of interest" description="Disordered" evidence="1">
    <location>
        <begin position="98"/>
        <end position="154"/>
    </location>
</feature>
<gene>
    <name evidence="2" type="ORF">BDK51DRAFT_48461</name>
</gene>
<reference evidence="3" key="1">
    <citation type="journal article" date="2018" name="Nat. Microbiol.">
        <title>Leveraging single-cell genomics to expand the fungal tree of life.</title>
        <authorList>
            <person name="Ahrendt S.R."/>
            <person name="Quandt C.A."/>
            <person name="Ciobanu D."/>
            <person name="Clum A."/>
            <person name="Salamov A."/>
            <person name="Andreopoulos B."/>
            <person name="Cheng J.F."/>
            <person name="Woyke T."/>
            <person name="Pelin A."/>
            <person name="Henrissat B."/>
            <person name="Reynolds N.K."/>
            <person name="Benny G.L."/>
            <person name="Smith M.E."/>
            <person name="James T.Y."/>
            <person name="Grigoriev I.V."/>
        </authorList>
    </citation>
    <scope>NUCLEOTIDE SEQUENCE [LARGE SCALE GENOMIC DNA]</scope>
</reference>
<dbReference type="EMBL" id="KZ999532">
    <property type="protein sequence ID" value="RKO84981.1"/>
    <property type="molecule type" value="Genomic_DNA"/>
</dbReference>
<dbReference type="GO" id="GO:0004601">
    <property type="term" value="F:peroxidase activity"/>
    <property type="evidence" value="ECO:0007669"/>
    <property type="project" value="InterPro"/>
</dbReference>
<proteinExistence type="predicted"/>
<evidence type="ECO:0000313" key="3">
    <source>
        <dbReference type="Proteomes" id="UP000269721"/>
    </source>
</evidence>
<keyword evidence="3" id="KW-1185">Reference proteome</keyword>
<dbReference type="GO" id="GO:0006979">
    <property type="term" value="P:response to oxidative stress"/>
    <property type="evidence" value="ECO:0007669"/>
    <property type="project" value="InterPro"/>
</dbReference>
<dbReference type="SUPFAM" id="SSF48113">
    <property type="entry name" value="Heme-dependent peroxidases"/>
    <property type="match status" value="1"/>
</dbReference>
<name>A0A4P9VYV7_9FUNG</name>
<dbReference type="Proteomes" id="UP000269721">
    <property type="component" value="Unassembled WGS sequence"/>
</dbReference>
<evidence type="ECO:0000313" key="2">
    <source>
        <dbReference type="EMBL" id="RKO84981.1"/>
    </source>
</evidence>
<dbReference type="Gene3D" id="1.10.420.10">
    <property type="entry name" value="Peroxidase, domain 2"/>
    <property type="match status" value="1"/>
</dbReference>
<dbReference type="AlphaFoldDB" id="A0A4P9VYV7"/>
<feature type="non-terminal residue" evidence="2">
    <location>
        <position position="1"/>
    </location>
</feature>
<protein>
    <submittedName>
        <fullName evidence="2">Uncharacterized protein</fullName>
    </submittedName>
</protein>
<feature type="compositionally biased region" description="Basic residues" evidence="1">
    <location>
        <begin position="132"/>
        <end position="146"/>
    </location>
</feature>
<accession>A0A4P9VYV7</accession>
<organism evidence="2 3">
    <name type="scientific">Blyttiomyces helicus</name>
    <dbReference type="NCBI Taxonomy" id="388810"/>
    <lineage>
        <taxon>Eukaryota</taxon>
        <taxon>Fungi</taxon>
        <taxon>Fungi incertae sedis</taxon>
        <taxon>Chytridiomycota</taxon>
        <taxon>Chytridiomycota incertae sedis</taxon>
        <taxon>Chytridiomycetes</taxon>
        <taxon>Chytridiomycetes incertae sedis</taxon>
        <taxon>Blyttiomyces</taxon>
    </lineage>
</organism>
<dbReference type="OrthoDB" id="2113341at2759"/>
<evidence type="ECO:0000256" key="1">
    <source>
        <dbReference type="SAM" id="MobiDB-lite"/>
    </source>
</evidence>
<feature type="compositionally biased region" description="Pro residues" evidence="1">
    <location>
        <begin position="100"/>
        <end position="131"/>
    </location>
</feature>
<sequence>VHNAFNPDLTRLPFAPFDSTPEVFDNDIFKQALLGKCLVPFDCFLAETEPYKGFVQQFAKDENAFLNQYSESFNFFLSFSDSQLSDLPLNLTIKAVPQRKPAPVPAPAPAPRRAPVPKAPAPAPKRLPVPAPKRHPVPAPKPHHLERRAGCPFA</sequence>
<dbReference type="InterPro" id="IPR010255">
    <property type="entry name" value="Haem_peroxidase_sf"/>
</dbReference>